<evidence type="ECO:0000313" key="8">
    <source>
        <dbReference type="Proteomes" id="UP000069771"/>
    </source>
</evidence>
<evidence type="ECO:0000259" key="6">
    <source>
        <dbReference type="Pfam" id="PF01048"/>
    </source>
</evidence>
<dbReference type="NCBIfam" id="TIGR01704">
    <property type="entry name" value="MTA_SAH-Nsdase"/>
    <property type="match status" value="1"/>
</dbReference>
<dbReference type="PANTHER" id="PTHR46832:SF1">
    <property type="entry name" value="5'-METHYLTHIOADENOSINE_S-ADENOSYLHOMOCYSTEINE NUCLEOSIDASE"/>
    <property type="match status" value="1"/>
</dbReference>
<dbReference type="InterPro" id="IPR035994">
    <property type="entry name" value="Nucleoside_phosphorylase_sf"/>
</dbReference>
<dbReference type="AlphaFoldDB" id="A0A140DY77"/>
<evidence type="ECO:0000256" key="4">
    <source>
        <dbReference type="ARBA" id="ARBA00022801"/>
    </source>
</evidence>
<dbReference type="CDD" id="cd09008">
    <property type="entry name" value="MTAN"/>
    <property type="match status" value="1"/>
</dbReference>
<dbReference type="GO" id="GO:0019284">
    <property type="term" value="P:L-methionine salvage from S-adenosylmethionine"/>
    <property type="evidence" value="ECO:0007669"/>
    <property type="project" value="TreeGrafter"/>
</dbReference>
<dbReference type="InterPro" id="IPR010049">
    <property type="entry name" value="MTA_SAH_Nsdase"/>
</dbReference>
<dbReference type="RefSeq" id="WP_067559457.1">
    <property type="nucleotide sequence ID" value="NZ_CAJTBG010000031.1"/>
</dbReference>
<proteinExistence type="predicted"/>
<name>A0A140DY77_9FIRM</name>
<dbReference type="GO" id="GO:0008782">
    <property type="term" value="F:adenosylhomocysteine nucleosidase activity"/>
    <property type="evidence" value="ECO:0007669"/>
    <property type="project" value="UniProtKB-EC"/>
</dbReference>
<dbReference type="GeneID" id="78478987"/>
<keyword evidence="4" id="KW-0378">Hydrolase</keyword>
<dbReference type="PANTHER" id="PTHR46832">
    <property type="entry name" value="5'-METHYLTHIOADENOSINE/S-ADENOSYLHOMOCYSTEINE NUCLEOSIDASE"/>
    <property type="match status" value="1"/>
</dbReference>
<evidence type="ECO:0000256" key="3">
    <source>
        <dbReference type="ARBA" id="ARBA00022605"/>
    </source>
</evidence>
<evidence type="ECO:0000256" key="5">
    <source>
        <dbReference type="ARBA" id="ARBA00023167"/>
    </source>
</evidence>
<keyword evidence="5" id="KW-0486">Methionine biosynthesis</keyword>
<dbReference type="Proteomes" id="UP000069771">
    <property type="component" value="Chromosome"/>
</dbReference>
<dbReference type="KEGG" id="fro:AALO17_24700"/>
<dbReference type="Gene3D" id="3.40.50.1580">
    <property type="entry name" value="Nucleoside phosphorylase domain"/>
    <property type="match status" value="1"/>
</dbReference>
<sequence>MIGIITAMDSEAAAIRSVMHVESTTETAGIVFWTGTIEGEDVTLALGGVGKALAAMAATLLIELCDPDYILNAGVAGGLRDTQKVTDLVISSRIIQGDYDTSPLDGPEGFGKVFDPDIRLVNHARQILDELQLPSELGEVVSQDKFVARPEDVAFIRSHWPGAACAEMEAGAIAQVAHAFRVPFLAVRALSDVTGHDDNPMEFEKFTEVAAENTARFIRTWCACL</sequence>
<dbReference type="OrthoDB" id="9792278at2"/>
<dbReference type="EMBL" id="CP011391">
    <property type="protein sequence ID" value="AMK55604.1"/>
    <property type="molecule type" value="Genomic_DNA"/>
</dbReference>
<dbReference type="EC" id="3.2.2.9" evidence="2"/>
<dbReference type="GO" id="GO:0005829">
    <property type="term" value="C:cytosol"/>
    <property type="evidence" value="ECO:0007669"/>
    <property type="project" value="TreeGrafter"/>
</dbReference>
<dbReference type="STRING" id="1702221.AALO17_24700"/>
<gene>
    <name evidence="7" type="ORF">AALO17_24700</name>
</gene>
<keyword evidence="8" id="KW-1185">Reference proteome</keyword>
<evidence type="ECO:0000256" key="1">
    <source>
        <dbReference type="ARBA" id="ARBA00004945"/>
    </source>
</evidence>
<organism evidence="7 8">
    <name type="scientific">Faecalibaculum rodentium</name>
    <dbReference type="NCBI Taxonomy" id="1702221"/>
    <lineage>
        <taxon>Bacteria</taxon>
        <taxon>Bacillati</taxon>
        <taxon>Bacillota</taxon>
        <taxon>Erysipelotrichia</taxon>
        <taxon>Erysipelotrichales</taxon>
        <taxon>Erysipelotrichaceae</taxon>
        <taxon>Faecalibaculum</taxon>
    </lineage>
</organism>
<dbReference type="NCBIfam" id="NF004079">
    <property type="entry name" value="PRK05584.1"/>
    <property type="match status" value="1"/>
</dbReference>
<dbReference type="GO" id="GO:0019509">
    <property type="term" value="P:L-methionine salvage from methylthioadenosine"/>
    <property type="evidence" value="ECO:0007669"/>
    <property type="project" value="UniProtKB-UniPathway"/>
</dbReference>
<dbReference type="PATRIC" id="fig|1702221.3.peg.2403"/>
<dbReference type="SUPFAM" id="SSF53167">
    <property type="entry name" value="Purine and uridine phosphorylases"/>
    <property type="match status" value="1"/>
</dbReference>
<accession>A0A140DY77</accession>
<reference evidence="7 8" key="1">
    <citation type="journal article" date="2016" name="Gut Pathog.">
        <title>Whole genome sequencing of "Faecalibaculum rodentium" ALO17, isolated from C57BL/6J laboratory mouse feces.</title>
        <authorList>
            <person name="Lim S."/>
            <person name="Chang D.H."/>
            <person name="Ahn S."/>
            <person name="Kim B.C."/>
        </authorList>
    </citation>
    <scope>NUCLEOTIDE SEQUENCE [LARGE SCALE GENOMIC DNA]</scope>
    <source>
        <strain evidence="7 8">Alo17</strain>
    </source>
</reference>
<protein>
    <recommendedName>
        <fullName evidence="2">adenosylhomocysteine nucleosidase</fullName>
        <ecNumber evidence="2">3.2.2.9</ecNumber>
    </recommendedName>
</protein>
<comment type="pathway">
    <text evidence="1">Amino-acid biosynthesis; L-methionine biosynthesis via salvage pathway; S-methyl-5-thio-alpha-D-ribose 1-phosphate from S-methyl-5'-thioadenosine (hydrolase route): step 1/2.</text>
</comment>
<evidence type="ECO:0000313" key="7">
    <source>
        <dbReference type="EMBL" id="AMK55604.1"/>
    </source>
</evidence>
<dbReference type="InterPro" id="IPR000845">
    <property type="entry name" value="Nucleoside_phosphorylase_d"/>
</dbReference>
<dbReference type="GO" id="GO:0009164">
    <property type="term" value="P:nucleoside catabolic process"/>
    <property type="evidence" value="ECO:0007669"/>
    <property type="project" value="InterPro"/>
</dbReference>
<dbReference type="UniPathway" id="UPA00904">
    <property type="reaction ID" value="UER00871"/>
</dbReference>
<dbReference type="GO" id="GO:0008930">
    <property type="term" value="F:methylthioadenosine nucleosidase activity"/>
    <property type="evidence" value="ECO:0007669"/>
    <property type="project" value="InterPro"/>
</dbReference>
<feature type="domain" description="Nucleoside phosphorylase" evidence="6">
    <location>
        <begin position="2"/>
        <end position="219"/>
    </location>
</feature>
<dbReference type="Pfam" id="PF01048">
    <property type="entry name" value="PNP_UDP_1"/>
    <property type="match status" value="1"/>
</dbReference>
<evidence type="ECO:0000256" key="2">
    <source>
        <dbReference type="ARBA" id="ARBA00011974"/>
    </source>
</evidence>
<keyword evidence="3" id="KW-0028">Amino-acid biosynthesis</keyword>